<evidence type="ECO:0000313" key="2">
    <source>
        <dbReference type="Proteomes" id="UP001156882"/>
    </source>
</evidence>
<accession>A0ABQ6CYJ8</accession>
<organism evidence="1 2">
    <name type="scientific">Labrys miyagiensis</name>
    <dbReference type="NCBI Taxonomy" id="346912"/>
    <lineage>
        <taxon>Bacteria</taxon>
        <taxon>Pseudomonadati</taxon>
        <taxon>Pseudomonadota</taxon>
        <taxon>Alphaproteobacteria</taxon>
        <taxon>Hyphomicrobiales</taxon>
        <taxon>Xanthobacteraceae</taxon>
        <taxon>Labrys</taxon>
    </lineage>
</organism>
<dbReference type="InterPro" id="IPR036388">
    <property type="entry name" value="WH-like_DNA-bd_sf"/>
</dbReference>
<dbReference type="Proteomes" id="UP001156882">
    <property type="component" value="Unassembled WGS sequence"/>
</dbReference>
<proteinExistence type="predicted"/>
<name>A0ABQ6CYJ8_9HYPH</name>
<gene>
    <name evidence="1" type="ORF">GCM10007874_63720</name>
</gene>
<dbReference type="InterPro" id="IPR009057">
    <property type="entry name" value="Homeodomain-like_sf"/>
</dbReference>
<evidence type="ECO:0000313" key="1">
    <source>
        <dbReference type="EMBL" id="GLS23352.1"/>
    </source>
</evidence>
<dbReference type="PANTHER" id="PTHR34849:SF4">
    <property type="entry name" value="SLR1209 PROTEIN"/>
    <property type="match status" value="1"/>
</dbReference>
<dbReference type="RefSeq" id="WP_284316266.1">
    <property type="nucleotide sequence ID" value="NZ_BSPC01000069.1"/>
</dbReference>
<comment type="caution">
    <text evidence="1">The sequence shown here is derived from an EMBL/GenBank/DDBJ whole genome shotgun (WGS) entry which is preliminary data.</text>
</comment>
<dbReference type="InterPro" id="IPR007367">
    <property type="entry name" value="DUF433"/>
</dbReference>
<evidence type="ECO:0008006" key="3">
    <source>
        <dbReference type="Google" id="ProtNLM"/>
    </source>
</evidence>
<dbReference type="Pfam" id="PF04255">
    <property type="entry name" value="DUF433"/>
    <property type="match status" value="1"/>
</dbReference>
<dbReference type="PANTHER" id="PTHR34849">
    <property type="entry name" value="SSL5025 PROTEIN"/>
    <property type="match status" value="1"/>
</dbReference>
<protein>
    <recommendedName>
        <fullName evidence="3">DUF433 domain-containing protein</fullName>
    </recommendedName>
</protein>
<dbReference type="SUPFAM" id="SSF46689">
    <property type="entry name" value="Homeodomain-like"/>
    <property type="match status" value="1"/>
</dbReference>
<keyword evidence="2" id="KW-1185">Reference proteome</keyword>
<reference evidence="2" key="1">
    <citation type="journal article" date="2019" name="Int. J. Syst. Evol. Microbiol.">
        <title>The Global Catalogue of Microorganisms (GCM) 10K type strain sequencing project: providing services to taxonomists for standard genome sequencing and annotation.</title>
        <authorList>
            <consortium name="The Broad Institute Genomics Platform"/>
            <consortium name="The Broad Institute Genome Sequencing Center for Infectious Disease"/>
            <person name="Wu L."/>
            <person name="Ma J."/>
        </authorList>
    </citation>
    <scope>NUCLEOTIDE SEQUENCE [LARGE SCALE GENOMIC DNA]</scope>
    <source>
        <strain evidence="2">NBRC 101365</strain>
    </source>
</reference>
<dbReference type="Gene3D" id="1.10.10.10">
    <property type="entry name" value="Winged helix-like DNA-binding domain superfamily/Winged helix DNA-binding domain"/>
    <property type="match status" value="1"/>
</dbReference>
<sequence>MAPLAKATLTANEAAIVTRVPVRQVHRIIDAGVLPLARGSRTIRRNALVGLRLAYLTAGTLTLDARRRVIARVVKHADTETIAEEAIIIPLKPIMADVEQGLDRLEKAKALVRIDSEIMGGTPCIEGTRIPVHMIADMAAKGESEAALLEAYPSLSAEQIRLAGTYAEAYPLRGRPPLRKPAWLRKVPKTTRRLNIKDLPAS</sequence>
<dbReference type="EMBL" id="BSPC01000069">
    <property type="protein sequence ID" value="GLS23352.1"/>
    <property type="molecule type" value="Genomic_DNA"/>
</dbReference>